<evidence type="ECO:0000256" key="1">
    <source>
        <dbReference type="ARBA" id="ARBA00023224"/>
    </source>
</evidence>
<feature type="transmembrane region" description="Helical" evidence="4">
    <location>
        <begin position="239"/>
        <end position="261"/>
    </location>
</feature>
<comment type="caution">
    <text evidence="7">The sequence shown here is derived from an EMBL/GenBank/DDBJ whole genome shotgun (WGS) entry which is preliminary data.</text>
</comment>
<dbReference type="PANTHER" id="PTHR32089">
    <property type="entry name" value="METHYL-ACCEPTING CHEMOTAXIS PROTEIN MCPB"/>
    <property type="match status" value="1"/>
</dbReference>
<name>A0A3A8HCG1_9BACT</name>
<feature type="transmembrane region" description="Helical" evidence="4">
    <location>
        <begin position="267"/>
        <end position="288"/>
    </location>
</feature>
<feature type="transmembrane region" description="Helical" evidence="4">
    <location>
        <begin position="327"/>
        <end position="349"/>
    </location>
</feature>
<feature type="transmembrane region" description="Helical" evidence="4">
    <location>
        <begin position="210"/>
        <end position="232"/>
    </location>
</feature>
<organism evidence="7 8">
    <name type="scientific">Corallococcus exercitus</name>
    <dbReference type="NCBI Taxonomy" id="2316736"/>
    <lineage>
        <taxon>Bacteria</taxon>
        <taxon>Pseudomonadati</taxon>
        <taxon>Myxococcota</taxon>
        <taxon>Myxococcia</taxon>
        <taxon>Myxococcales</taxon>
        <taxon>Cystobacterineae</taxon>
        <taxon>Myxococcaceae</taxon>
        <taxon>Corallococcus</taxon>
    </lineage>
</organism>
<accession>A0A3A8HCG1</accession>
<feature type="signal peptide" evidence="5">
    <location>
        <begin position="1"/>
        <end position="49"/>
    </location>
</feature>
<evidence type="ECO:0000256" key="2">
    <source>
        <dbReference type="PROSITE-ProRule" id="PRU00284"/>
    </source>
</evidence>
<dbReference type="RefSeq" id="WP_120529435.1">
    <property type="nucleotide sequence ID" value="NZ_JABFJV010000269.1"/>
</dbReference>
<proteinExistence type="predicted"/>
<feature type="transmembrane region" description="Helical" evidence="4">
    <location>
        <begin position="361"/>
        <end position="384"/>
    </location>
</feature>
<protein>
    <submittedName>
        <fullName evidence="7">Chemotaxis protein</fullName>
    </submittedName>
</protein>
<keyword evidence="8" id="KW-1185">Reference proteome</keyword>
<feature type="domain" description="Methyl-accepting transducer" evidence="6">
    <location>
        <begin position="434"/>
        <end position="677"/>
    </location>
</feature>
<dbReference type="GO" id="GO:0016020">
    <property type="term" value="C:membrane"/>
    <property type="evidence" value="ECO:0007669"/>
    <property type="project" value="InterPro"/>
</dbReference>
<evidence type="ECO:0000313" key="8">
    <source>
        <dbReference type="Proteomes" id="UP000563426"/>
    </source>
</evidence>
<reference evidence="7 8" key="1">
    <citation type="submission" date="2020-05" db="EMBL/GenBank/DDBJ databases">
        <authorList>
            <person name="Whitworth D."/>
        </authorList>
    </citation>
    <scope>NUCLEOTIDE SEQUENCE [LARGE SCALE GENOMIC DNA]</scope>
    <source>
        <strain evidence="7 8">AB043B</strain>
    </source>
</reference>
<dbReference type="PROSITE" id="PS50111">
    <property type="entry name" value="CHEMOTAXIS_TRANSDUC_2"/>
    <property type="match status" value="1"/>
</dbReference>
<keyword evidence="4" id="KW-0472">Membrane</keyword>
<evidence type="ECO:0000256" key="3">
    <source>
        <dbReference type="SAM" id="MobiDB-lite"/>
    </source>
</evidence>
<sequence>MCRSRVFALDLKSQPTSFRGPRKPPSASRLAAVASVLLTLLAFAPAAHAEAAQAPAALPALDGWRFRWGDSPLGPDGVPAWATEPEGAEGWQPVDALQEPPGRGTNTFLWLSIPLPEGPWLEPALFLGNVANAFELYAGGQRVYASGVLAPSGQETMKNLAWHLIPVPPASLGHRVLLRIQAHGPAIGVTRDAKVGSHRQLLAAMTRAGLAPFVMGTLLSGIGVMALCAAMLRRQWRLIAALTVFAMGSGALLLGSSGMLIALWDGAAVGSVLTLAGSYSIVPSLAWFISDTIGADRLRWFRRGAAFVSVLAFVQTVIAIVDLTTAWRLLTAFSLYSLPGLLVCVGVAVVQAWKGDRDARIFVAGLGGLTFVSVLATLPVVGLMEATDSQMHWGFFAVTASLVAIVARRSSEVVRSLAEYTHQLEARRKDVRLLAQGMGQGADELAAVVQQLHTSSEEQTVGISRQAAALRELEQTVEEIRQGSHLTADKARLLAASAESAEVVGRQGGEALERTLTDLAAIRTEVSEMAARILALDERTREVSSIVDDVKTLADQSNMLAINAAIEAVRNGDSGKGFGVVAKEMRRLADQSIRATERIRDVLDGVSMSMREAAQMSEQGQGRVQVSLDAVRNSGAQLQKLASIIGDTSGSVRQITQAVAQQDSGTHQIAQAIQELSGQMQRTLAAVEETRTVTRSVQTLAEVMSGAASKALRSGTLSDDQQKPAAA</sequence>
<dbReference type="Proteomes" id="UP000563426">
    <property type="component" value="Unassembled WGS sequence"/>
</dbReference>
<dbReference type="PANTHER" id="PTHR32089:SF112">
    <property type="entry name" value="LYSOZYME-LIKE PROTEIN-RELATED"/>
    <property type="match status" value="1"/>
</dbReference>
<dbReference type="SMART" id="SM00283">
    <property type="entry name" value="MA"/>
    <property type="match status" value="1"/>
</dbReference>
<dbReference type="OrthoDB" id="5498895at2"/>
<dbReference type="SUPFAM" id="SSF58104">
    <property type="entry name" value="Methyl-accepting chemotaxis protein (MCP) signaling domain"/>
    <property type="match status" value="1"/>
</dbReference>
<evidence type="ECO:0000256" key="4">
    <source>
        <dbReference type="SAM" id="Phobius"/>
    </source>
</evidence>
<dbReference type="Pfam" id="PF00015">
    <property type="entry name" value="MCPsignal"/>
    <property type="match status" value="1"/>
</dbReference>
<dbReference type="GO" id="GO:0007165">
    <property type="term" value="P:signal transduction"/>
    <property type="evidence" value="ECO:0007669"/>
    <property type="project" value="UniProtKB-KW"/>
</dbReference>
<feature type="chain" id="PRO_5044075915" evidence="5">
    <location>
        <begin position="50"/>
        <end position="727"/>
    </location>
</feature>
<evidence type="ECO:0000313" key="7">
    <source>
        <dbReference type="EMBL" id="NOK37944.1"/>
    </source>
</evidence>
<evidence type="ECO:0000259" key="6">
    <source>
        <dbReference type="PROSITE" id="PS50111"/>
    </source>
</evidence>
<dbReference type="EMBL" id="JABFJV010000269">
    <property type="protein sequence ID" value="NOK37944.1"/>
    <property type="molecule type" value="Genomic_DNA"/>
</dbReference>
<feature type="transmembrane region" description="Helical" evidence="4">
    <location>
        <begin position="300"/>
        <end position="321"/>
    </location>
</feature>
<keyword evidence="4" id="KW-1133">Transmembrane helix</keyword>
<dbReference type="AlphaFoldDB" id="A0A3A8HCG1"/>
<keyword evidence="1 2" id="KW-0807">Transducer</keyword>
<evidence type="ECO:0000256" key="5">
    <source>
        <dbReference type="SAM" id="SignalP"/>
    </source>
</evidence>
<feature type="region of interest" description="Disordered" evidence="3">
    <location>
        <begin position="708"/>
        <end position="727"/>
    </location>
</feature>
<dbReference type="InterPro" id="IPR004089">
    <property type="entry name" value="MCPsignal_dom"/>
</dbReference>
<dbReference type="Gene3D" id="1.10.287.950">
    <property type="entry name" value="Methyl-accepting chemotaxis protein"/>
    <property type="match status" value="1"/>
</dbReference>
<gene>
    <name evidence="7" type="ORF">HMI49_32560</name>
</gene>
<keyword evidence="4" id="KW-0812">Transmembrane</keyword>
<keyword evidence="5" id="KW-0732">Signal</keyword>